<comment type="caution">
    <text evidence="1">The sequence shown here is derived from an EMBL/GenBank/DDBJ whole genome shotgun (WGS) entry which is preliminary data.</text>
</comment>
<organism evidence="1 2">
    <name type="scientific">Mycolicibacter kumamotonensis</name>
    <dbReference type="NCBI Taxonomy" id="354243"/>
    <lineage>
        <taxon>Bacteria</taxon>
        <taxon>Bacillati</taxon>
        <taxon>Actinomycetota</taxon>
        <taxon>Actinomycetes</taxon>
        <taxon>Mycobacteriales</taxon>
        <taxon>Mycobacteriaceae</taxon>
        <taxon>Mycolicibacter</taxon>
    </lineage>
</organism>
<evidence type="ECO:0008006" key="3">
    <source>
        <dbReference type="Google" id="ProtNLM"/>
    </source>
</evidence>
<keyword evidence="2" id="KW-1185">Reference proteome</keyword>
<dbReference type="Gene3D" id="1.10.287.1060">
    <property type="entry name" value="ESAT-6-like"/>
    <property type="match status" value="1"/>
</dbReference>
<sequence>MAFKGADTDQLRQLASKLNNESSTINGIISQLNSAVSSVNWQGPDATRFKSDWTSTHVPALKNVASALSTASAAATKNASEQDSASG</sequence>
<dbReference type="RefSeq" id="WP_019735962.1">
    <property type="nucleotide sequence ID" value="NZ_LFOE01000045.1"/>
</dbReference>
<accession>A0A1B8SB41</accession>
<dbReference type="EMBL" id="LFOE01000045">
    <property type="protein sequence ID" value="OBY29906.1"/>
    <property type="molecule type" value="Genomic_DNA"/>
</dbReference>
<name>A0A1B8SB41_9MYCO</name>
<protein>
    <recommendedName>
        <fullName evidence="3">WXG100 family type VII secretion target</fullName>
    </recommendedName>
</protein>
<dbReference type="InterPro" id="IPR036689">
    <property type="entry name" value="ESAT-6-like_sf"/>
</dbReference>
<reference evidence="1 2" key="1">
    <citation type="submission" date="2015-06" db="EMBL/GenBank/DDBJ databases">
        <title>Genome sequence of Mycobacterium kumamotonense strain Roo.</title>
        <authorList>
            <person name="Greninger A.L."/>
            <person name="Cunningham G."/>
            <person name="Miller S."/>
        </authorList>
    </citation>
    <scope>NUCLEOTIDE SEQUENCE [LARGE SCALE GENOMIC DNA]</scope>
    <source>
        <strain evidence="1 2">Roo</strain>
    </source>
</reference>
<dbReference type="PATRIC" id="fig|354243.3.peg.4250"/>
<gene>
    <name evidence="1" type="ORF">ACT18_20570</name>
</gene>
<dbReference type="SUPFAM" id="SSF140453">
    <property type="entry name" value="EsxAB dimer-like"/>
    <property type="match status" value="1"/>
</dbReference>
<dbReference type="OrthoDB" id="5244663at2"/>
<dbReference type="AlphaFoldDB" id="A0A1B8SB41"/>
<dbReference type="Proteomes" id="UP000092668">
    <property type="component" value="Unassembled WGS sequence"/>
</dbReference>
<proteinExistence type="predicted"/>
<evidence type="ECO:0000313" key="1">
    <source>
        <dbReference type="EMBL" id="OBY29906.1"/>
    </source>
</evidence>
<evidence type="ECO:0000313" key="2">
    <source>
        <dbReference type="Proteomes" id="UP000092668"/>
    </source>
</evidence>